<evidence type="ECO:0000256" key="4">
    <source>
        <dbReference type="ARBA" id="ARBA00022729"/>
    </source>
</evidence>
<feature type="chain" id="PRO_5038718236" description="ABC transporter, solute-binding protein" evidence="5">
    <location>
        <begin position="24"/>
        <end position="484"/>
    </location>
</feature>
<evidence type="ECO:0000256" key="2">
    <source>
        <dbReference type="ARBA" id="ARBA00008520"/>
    </source>
</evidence>
<comment type="subcellular location">
    <subcellularLocation>
        <location evidence="1">Cell envelope</location>
    </subcellularLocation>
</comment>
<dbReference type="Pfam" id="PF13416">
    <property type="entry name" value="SBP_bac_8"/>
    <property type="match status" value="1"/>
</dbReference>
<dbReference type="InterPro" id="IPR006059">
    <property type="entry name" value="SBP"/>
</dbReference>
<comment type="similarity">
    <text evidence="2">Belongs to the bacterial solute-binding protein 1 family.</text>
</comment>
<dbReference type="PANTHER" id="PTHR43649">
    <property type="entry name" value="ARABINOSE-BINDING PROTEIN-RELATED"/>
    <property type="match status" value="1"/>
</dbReference>
<feature type="signal peptide" evidence="5">
    <location>
        <begin position="1"/>
        <end position="23"/>
    </location>
</feature>
<dbReference type="GO" id="GO:0030313">
    <property type="term" value="C:cell envelope"/>
    <property type="evidence" value="ECO:0007669"/>
    <property type="project" value="UniProtKB-SubCell"/>
</dbReference>
<keyword evidence="4 5" id="KW-0732">Signal</keyword>
<reference evidence="6 7" key="2">
    <citation type="submission" date="2009-02" db="EMBL/GenBank/DDBJ databases">
        <title>Draft genome sequence of Clostridium asparagiforme (DSM 15981).</title>
        <authorList>
            <person name="Sudarsanam P."/>
            <person name="Ley R."/>
            <person name="Guruge J."/>
            <person name="Turnbaugh P.J."/>
            <person name="Mahowald M."/>
            <person name="Liep D."/>
            <person name="Gordon J."/>
        </authorList>
    </citation>
    <scope>NUCLEOTIDE SEQUENCE [LARGE SCALE GENOMIC DNA]</scope>
    <source>
        <strain evidence="6 7">DSM 15981</strain>
    </source>
</reference>
<evidence type="ECO:0000256" key="1">
    <source>
        <dbReference type="ARBA" id="ARBA00004196"/>
    </source>
</evidence>
<dbReference type="AlphaFoldDB" id="C0CXA2"/>
<accession>C0CXA2</accession>
<protein>
    <recommendedName>
        <fullName evidence="8">ABC transporter, solute-binding protein</fullName>
    </recommendedName>
</protein>
<evidence type="ECO:0000313" key="6">
    <source>
        <dbReference type="EMBL" id="EEG56282.1"/>
    </source>
</evidence>
<dbReference type="PANTHER" id="PTHR43649:SF31">
    <property type="entry name" value="SN-GLYCEROL-3-PHOSPHATE-BINDING PERIPLASMIC PROTEIN UGPB"/>
    <property type="match status" value="1"/>
</dbReference>
<dbReference type="HOGENOM" id="CLU_043127_0_0_9"/>
<evidence type="ECO:0000256" key="5">
    <source>
        <dbReference type="SAM" id="SignalP"/>
    </source>
</evidence>
<dbReference type="RefSeq" id="WP_007708894.1">
    <property type="nucleotide sequence ID" value="NZ_CP102272.1"/>
</dbReference>
<evidence type="ECO:0008006" key="8">
    <source>
        <dbReference type="Google" id="ProtNLM"/>
    </source>
</evidence>
<keyword evidence="3" id="KW-0813">Transport</keyword>
<gene>
    <name evidence="6" type="ORF">CLOSTASPAR_01623</name>
</gene>
<dbReference type="Proteomes" id="UP000004756">
    <property type="component" value="Unassembled WGS sequence"/>
</dbReference>
<evidence type="ECO:0000313" key="7">
    <source>
        <dbReference type="Proteomes" id="UP000004756"/>
    </source>
</evidence>
<proteinExistence type="inferred from homology"/>
<comment type="caution">
    <text evidence="6">The sequence shown here is derived from an EMBL/GenBank/DDBJ whole genome shotgun (WGS) entry which is preliminary data.</text>
</comment>
<dbReference type="EMBL" id="ACCJ01000080">
    <property type="protein sequence ID" value="EEG56282.1"/>
    <property type="molecule type" value="Genomic_DNA"/>
</dbReference>
<reference evidence="6 7" key="1">
    <citation type="submission" date="2009-01" db="EMBL/GenBank/DDBJ databases">
        <authorList>
            <person name="Fulton L."/>
            <person name="Clifton S."/>
            <person name="Fulton B."/>
            <person name="Xu J."/>
            <person name="Minx P."/>
            <person name="Pepin K.H."/>
            <person name="Johnson M."/>
            <person name="Bhonagiri V."/>
            <person name="Nash W.E."/>
            <person name="Mardis E.R."/>
            <person name="Wilson R.K."/>
        </authorList>
    </citation>
    <scope>NUCLEOTIDE SEQUENCE [LARGE SCALE GENOMIC DNA]</scope>
    <source>
        <strain evidence="6 7">DSM 15981</strain>
    </source>
</reference>
<organism evidence="6 7">
    <name type="scientific">[Clostridium] asparagiforme DSM 15981</name>
    <dbReference type="NCBI Taxonomy" id="518636"/>
    <lineage>
        <taxon>Bacteria</taxon>
        <taxon>Bacillati</taxon>
        <taxon>Bacillota</taxon>
        <taxon>Clostridia</taxon>
        <taxon>Lachnospirales</taxon>
        <taxon>Lachnospiraceae</taxon>
        <taxon>Enterocloster</taxon>
    </lineage>
</organism>
<sequence length="484" mass="54217">MNRRIMKKIFNRLAVLAAVSLLGAVSGCSGQKQLLDPSAPTVVTLWHAYNAYAKVEFDKCIETFNDTVGKEKGIIVDAYGYGASDELDEALYGSANQVIGSDPLPNLFTAYPDSAYRLDQIAPLMDLRNYFSEEELAKYRPEFLQDGIWEEDGARKMLPIAKSTELLFVNETEYSRFARATGADRAELSTWEGLAKTAEAYDQWSGGKPFLGMNSYNDFALLSAVQLGREPYRTENGRVVFDYPQEAAKRVWDVYYVPHLMGWYRSETFNQDGIKSGNLVAYIGSSAGAGYFPEDVIVSGAESYPIECTVRTYPTFEGREELMTQRGANLCGFASDEAHEFAAAEFMKWFTDPEQNAAFAVSTGYIPVEREAFSSLPELLKYVRPEDNNLAVEKSVAAAFEAMESKEFYVKRSFENSYSANQLFGDSLSQKVNLDLEELRLRVESGEKEEAVLADFLGEENFRSWYAGLTAKMSEVLAGEEHEE</sequence>
<dbReference type="SUPFAM" id="SSF53850">
    <property type="entry name" value="Periplasmic binding protein-like II"/>
    <property type="match status" value="1"/>
</dbReference>
<evidence type="ECO:0000256" key="3">
    <source>
        <dbReference type="ARBA" id="ARBA00022448"/>
    </source>
</evidence>
<dbReference type="Gene3D" id="3.40.190.10">
    <property type="entry name" value="Periplasmic binding protein-like II"/>
    <property type="match status" value="1"/>
</dbReference>
<dbReference type="InterPro" id="IPR050490">
    <property type="entry name" value="Bact_solute-bd_prot1"/>
</dbReference>
<dbReference type="PROSITE" id="PS51257">
    <property type="entry name" value="PROKAR_LIPOPROTEIN"/>
    <property type="match status" value="1"/>
</dbReference>
<keyword evidence="7" id="KW-1185">Reference proteome</keyword>
<name>C0CXA2_9FIRM</name>